<keyword evidence="3" id="KW-1185">Reference proteome</keyword>
<dbReference type="RefSeq" id="WP_190250564.1">
    <property type="nucleotide sequence ID" value="NZ_BMPI01000013.1"/>
</dbReference>
<dbReference type="Proteomes" id="UP000642070">
    <property type="component" value="Unassembled WGS sequence"/>
</dbReference>
<dbReference type="Gene3D" id="3.30.70.1230">
    <property type="entry name" value="Nucleotide cyclase"/>
    <property type="match status" value="1"/>
</dbReference>
<evidence type="ECO:0000256" key="1">
    <source>
        <dbReference type="SAM" id="MobiDB-lite"/>
    </source>
</evidence>
<dbReference type="InterPro" id="IPR029787">
    <property type="entry name" value="Nucleotide_cyclase"/>
</dbReference>
<dbReference type="EMBL" id="BMPI01000013">
    <property type="protein sequence ID" value="GGM27922.1"/>
    <property type="molecule type" value="Genomic_DNA"/>
</dbReference>
<dbReference type="SUPFAM" id="SSF55073">
    <property type="entry name" value="Nucleotide cyclase"/>
    <property type="match status" value="1"/>
</dbReference>
<sequence length="245" mass="26920">MTLDDFRRQLLLSVDVRGYGRSGDVRQHEIQRLLSEMLDAAAGRAGLDRAGWQRQPAGDGELSVLPAGEPEVRLVDDFVRELAAELRFRNRDELPADRMRMRVAVHHGVVRASTMGFAGKGVVEVSRLADSAVAHLALDRSDADLVVVLSRRIFEDTVEHTSLEPARLRRVTVEHKEFREAAWLLLPGRDIHAVDLDPPAEPDTAPDDGASAGSGAVRNSVQVNHGNVVQARDIHGGVVMGDRKR</sequence>
<reference evidence="2" key="1">
    <citation type="journal article" date="2014" name="Int. J. Syst. Evol. Microbiol.">
        <title>Complete genome sequence of Corynebacterium casei LMG S-19264T (=DSM 44701T), isolated from a smear-ripened cheese.</title>
        <authorList>
            <consortium name="US DOE Joint Genome Institute (JGI-PGF)"/>
            <person name="Walter F."/>
            <person name="Albersmeier A."/>
            <person name="Kalinowski J."/>
            <person name="Ruckert C."/>
        </authorList>
    </citation>
    <scope>NUCLEOTIDE SEQUENCE</scope>
    <source>
        <strain evidence="2">JCM 19831</strain>
    </source>
</reference>
<comment type="caution">
    <text evidence="2">The sequence shown here is derived from an EMBL/GenBank/DDBJ whole genome shotgun (WGS) entry which is preliminary data.</text>
</comment>
<organism evidence="2 3">
    <name type="scientific">Dactylosporangium sucinum</name>
    <dbReference type="NCBI Taxonomy" id="1424081"/>
    <lineage>
        <taxon>Bacteria</taxon>
        <taxon>Bacillati</taxon>
        <taxon>Actinomycetota</taxon>
        <taxon>Actinomycetes</taxon>
        <taxon>Micromonosporales</taxon>
        <taxon>Micromonosporaceae</taxon>
        <taxon>Dactylosporangium</taxon>
    </lineage>
</organism>
<dbReference type="AlphaFoldDB" id="A0A917WU19"/>
<gene>
    <name evidence="2" type="ORF">GCM10007977_031550</name>
</gene>
<evidence type="ECO:0000313" key="2">
    <source>
        <dbReference type="EMBL" id="GGM27922.1"/>
    </source>
</evidence>
<reference evidence="2" key="2">
    <citation type="submission" date="2020-09" db="EMBL/GenBank/DDBJ databases">
        <authorList>
            <person name="Sun Q."/>
            <person name="Ohkuma M."/>
        </authorList>
    </citation>
    <scope>NUCLEOTIDE SEQUENCE</scope>
    <source>
        <strain evidence="2">JCM 19831</strain>
    </source>
</reference>
<feature type="region of interest" description="Disordered" evidence="1">
    <location>
        <begin position="195"/>
        <end position="216"/>
    </location>
</feature>
<protein>
    <submittedName>
        <fullName evidence="2">Uncharacterized protein</fullName>
    </submittedName>
</protein>
<accession>A0A917WU19</accession>
<name>A0A917WU19_9ACTN</name>
<feature type="compositionally biased region" description="Low complexity" evidence="1">
    <location>
        <begin position="207"/>
        <end position="216"/>
    </location>
</feature>
<evidence type="ECO:0000313" key="3">
    <source>
        <dbReference type="Proteomes" id="UP000642070"/>
    </source>
</evidence>
<proteinExistence type="predicted"/>